<organism evidence="3 4">
    <name type="scientific">Dentipellis fragilis</name>
    <dbReference type="NCBI Taxonomy" id="205917"/>
    <lineage>
        <taxon>Eukaryota</taxon>
        <taxon>Fungi</taxon>
        <taxon>Dikarya</taxon>
        <taxon>Basidiomycota</taxon>
        <taxon>Agaricomycotina</taxon>
        <taxon>Agaricomycetes</taxon>
        <taxon>Russulales</taxon>
        <taxon>Hericiaceae</taxon>
        <taxon>Dentipellis</taxon>
    </lineage>
</organism>
<evidence type="ECO:0000256" key="2">
    <source>
        <dbReference type="SAM" id="MobiDB-lite"/>
    </source>
</evidence>
<keyword evidence="1" id="KW-0175">Coiled coil</keyword>
<protein>
    <submittedName>
        <fullName evidence="3">Uncharacterized protein</fullName>
    </submittedName>
</protein>
<evidence type="ECO:0000313" key="3">
    <source>
        <dbReference type="EMBL" id="TFY66669.1"/>
    </source>
</evidence>
<name>A0A4Y9YZW4_9AGAM</name>
<sequence length="248" mass="27533">MHQLRKELWKTQCIRAYPLATEQHIAAVEEPPSSWKEVYFLLRDQEAKRFEAVGSRIRNQRLEAEIKKKEREIKLTDSVPPAKRARGWNGPTQPKSLFQKTRTEASKIQKTMFGPQMRPGMIIAKSYVVKNTVSAKPPPPPITASTTSSPRVVVRPVEYRRPIMSKPAPPAVTSPPVIRPSKDVENVSKVDLVTLPVASLAASPPSPSARPRPSAAKKPGASSLFMPKHRQHSQLPARPVPSRGTRAA</sequence>
<reference evidence="3 4" key="1">
    <citation type="submission" date="2019-02" db="EMBL/GenBank/DDBJ databases">
        <title>Genome sequencing of the rare red list fungi Dentipellis fragilis.</title>
        <authorList>
            <person name="Buettner E."/>
            <person name="Kellner H."/>
        </authorList>
    </citation>
    <scope>NUCLEOTIDE SEQUENCE [LARGE SCALE GENOMIC DNA]</scope>
    <source>
        <strain evidence="3 4">DSM 105465</strain>
    </source>
</reference>
<dbReference type="Proteomes" id="UP000298327">
    <property type="component" value="Unassembled WGS sequence"/>
</dbReference>
<accession>A0A4Y9YZW4</accession>
<comment type="caution">
    <text evidence="3">The sequence shown here is derived from an EMBL/GenBank/DDBJ whole genome shotgun (WGS) entry which is preliminary data.</text>
</comment>
<evidence type="ECO:0000256" key="1">
    <source>
        <dbReference type="SAM" id="Coils"/>
    </source>
</evidence>
<keyword evidence="4" id="KW-1185">Reference proteome</keyword>
<proteinExistence type="predicted"/>
<gene>
    <name evidence="3" type="ORF">EVG20_g4409</name>
</gene>
<dbReference type="STRING" id="205917.A0A4Y9YZW4"/>
<dbReference type="EMBL" id="SEOQ01000227">
    <property type="protein sequence ID" value="TFY66669.1"/>
    <property type="molecule type" value="Genomic_DNA"/>
</dbReference>
<dbReference type="AlphaFoldDB" id="A0A4Y9YZW4"/>
<feature type="compositionally biased region" description="Low complexity" evidence="2">
    <location>
        <begin position="211"/>
        <end position="223"/>
    </location>
</feature>
<dbReference type="OrthoDB" id="21513at2759"/>
<feature type="coiled-coil region" evidence="1">
    <location>
        <begin position="52"/>
        <end position="79"/>
    </location>
</feature>
<dbReference type="Gene3D" id="6.10.250.3180">
    <property type="match status" value="1"/>
</dbReference>
<feature type="region of interest" description="Disordered" evidence="2">
    <location>
        <begin position="199"/>
        <end position="248"/>
    </location>
</feature>
<evidence type="ECO:0000313" key="4">
    <source>
        <dbReference type="Proteomes" id="UP000298327"/>
    </source>
</evidence>